<dbReference type="GO" id="GO:0005829">
    <property type="term" value="C:cytosol"/>
    <property type="evidence" value="ECO:0007669"/>
    <property type="project" value="TreeGrafter"/>
</dbReference>
<dbReference type="Gene3D" id="3.30.70.120">
    <property type="match status" value="1"/>
</dbReference>
<dbReference type="GO" id="GO:0005524">
    <property type="term" value="F:ATP binding"/>
    <property type="evidence" value="ECO:0007669"/>
    <property type="project" value="TreeGrafter"/>
</dbReference>
<dbReference type="InterPro" id="IPR011322">
    <property type="entry name" value="N-reg_PII-like_a/b"/>
</dbReference>
<sequence length="135" mass="14427">MKEIFAIVRMNKTGATKKALVEAGVAGFTAVKVSGRGKLVDDPAVVAGRKAAMMALADADEAGAEALIDGFLDGHRLFPRRLFIILAHDEDVPKIIEAIMQANRTEHKVGDGKIFVMPMLDAIRVRTGEAGKDAV</sequence>
<dbReference type="GO" id="GO:0006808">
    <property type="term" value="P:regulation of nitrogen utilization"/>
    <property type="evidence" value="ECO:0007669"/>
    <property type="project" value="InterPro"/>
</dbReference>
<dbReference type="SUPFAM" id="SSF54913">
    <property type="entry name" value="GlnB-like"/>
    <property type="match status" value="1"/>
</dbReference>
<reference evidence="1" key="1">
    <citation type="submission" date="2016-08" db="EMBL/GenBank/DDBJ databases">
        <authorList>
            <person name="Seilhamer J.J."/>
        </authorList>
    </citation>
    <scope>NUCLEOTIDE SEQUENCE</scope>
    <source>
        <strain evidence="1">86</strain>
    </source>
</reference>
<dbReference type="EMBL" id="FMJE01000005">
    <property type="protein sequence ID" value="SCM82773.1"/>
    <property type="molecule type" value="Genomic_DNA"/>
</dbReference>
<dbReference type="RefSeq" id="WP_075756078.1">
    <property type="nucleotide sequence ID" value="NZ_LT608335.1"/>
</dbReference>
<dbReference type="InterPro" id="IPR002187">
    <property type="entry name" value="N-reg_PII"/>
</dbReference>
<gene>
    <name evidence="1" type="primary">nifI</name>
    <name evidence="1" type="ORF">KL86SPO_50544</name>
</gene>
<dbReference type="SMART" id="SM00938">
    <property type="entry name" value="P-II"/>
    <property type="match status" value="1"/>
</dbReference>
<dbReference type="PANTHER" id="PTHR30115:SF11">
    <property type="entry name" value="NITROGEN REGULATORY PROTEIN P-II HOMOLOG"/>
    <property type="match status" value="1"/>
</dbReference>
<dbReference type="AlphaFoldDB" id="A0A212LYY1"/>
<dbReference type="Pfam" id="PF00543">
    <property type="entry name" value="P-II"/>
    <property type="match status" value="1"/>
</dbReference>
<dbReference type="GO" id="GO:0030234">
    <property type="term" value="F:enzyme regulator activity"/>
    <property type="evidence" value="ECO:0007669"/>
    <property type="project" value="InterPro"/>
</dbReference>
<name>A0A212LYY1_9FIRM</name>
<organism evidence="1">
    <name type="scientific">uncultured Sporomusa sp</name>
    <dbReference type="NCBI Taxonomy" id="307249"/>
    <lineage>
        <taxon>Bacteria</taxon>
        <taxon>Bacillati</taxon>
        <taxon>Bacillota</taxon>
        <taxon>Negativicutes</taxon>
        <taxon>Selenomonadales</taxon>
        <taxon>Sporomusaceae</taxon>
        <taxon>Sporomusa</taxon>
        <taxon>environmental samples</taxon>
    </lineage>
</organism>
<proteinExistence type="predicted"/>
<protein>
    <submittedName>
        <fullName evidence="1">Nitrogen regulatory protein-PII</fullName>
    </submittedName>
</protein>
<dbReference type="InterPro" id="IPR015867">
    <property type="entry name" value="N-reg_PII/ATP_PRibTrfase_C"/>
</dbReference>
<dbReference type="PRINTS" id="PR00340">
    <property type="entry name" value="PIIGLNB"/>
</dbReference>
<dbReference type="PROSITE" id="PS51343">
    <property type="entry name" value="PII_GLNB_DOM"/>
    <property type="match status" value="1"/>
</dbReference>
<accession>A0A212LYY1</accession>
<dbReference type="PANTHER" id="PTHR30115">
    <property type="entry name" value="NITROGEN REGULATORY PROTEIN P-II"/>
    <property type="match status" value="1"/>
</dbReference>
<evidence type="ECO:0000313" key="1">
    <source>
        <dbReference type="EMBL" id="SCM82773.1"/>
    </source>
</evidence>